<gene>
    <name evidence="1" type="ORF">FRZ54_05510</name>
</gene>
<reference evidence="1 2" key="1">
    <citation type="journal article" date="2017" name="Curr. Microbiol.">
        <title>Mucilaginibacter ginsenosidivorans sp. nov., Isolated from Soil of Ginseng Field.</title>
        <authorList>
            <person name="Kim M.M."/>
            <person name="Siddiqi M.Z."/>
            <person name="Im W.T."/>
        </authorList>
    </citation>
    <scope>NUCLEOTIDE SEQUENCE [LARGE SCALE GENOMIC DNA]</scope>
    <source>
        <strain evidence="1 2">Gsoil 3017</strain>
    </source>
</reference>
<sequence>MVIVDFVITDAPAKTLIGMKIKELNDRKKDDPVVNYDMMENAGKGEYILDFVLSEQNGGKVSTVERNVYRYKGYTDSSGHKGILLFAISQRGYGDDIVAFFGNLKKRG</sequence>
<evidence type="ECO:0000313" key="2">
    <source>
        <dbReference type="Proteomes" id="UP000321479"/>
    </source>
</evidence>
<dbReference type="RefSeq" id="WP_147030643.1">
    <property type="nucleotide sequence ID" value="NZ_CP042436.1"/>
</dbReference>
<proteinExistence type="predicted"/>
<evidence type="ECO:0000313" key="1">
    <source>
        <dbReference type="EMBL" id="QEC62066.1"/>
    </source>
</evidence>
<organism evidence="1 2">
    <name type="scientific">Mucilaginibacter ginsenosidivorans</name>
    <dbReference type="NCBI Taxonomy" id="398053"/>
    <lineage>
        <taxon>Bacteria</taxon>
        <taxon>Pseudomonadati</taxon>
        <taxon>Bacteroidota</taxon>
        <taxon>Sphingobacteriia</taxon>
        <taxon>Sphingobacteriales</taxon>
        <taxon>Sphingobacteriaceae</taxon>
        <taxon>Mucilaginibacter</taxon>
    </lineage>
</organism>
<keyword evidence="2" id="KW-1185">Reference proteome</keyword>
<dbReference type="Proteomes" id="UP000321479">
    <property type="component" value="Chromosome"/>
</dbReference>
<accession>A0A5B8UUG6</accession>
<dbReference type="EMBL" id="CP042436">
    <property type="protein sequence ID" value="QEC62066.1"/>
    <property type="molecule type" value="Genomic_DNA"/>
</dbReference>
<dbReference type="AlphaFoldDB" id="A0A5B8UUG6"/>
<dbReference type="OrthoDB" id="6057861at2"/>
<dbReference type="KEGG" id="mgin:FRZ54_05510"/>
<protein>
    <submittedName>
        <fullName evidence="1">Uncharacterized protein</fullName>
    </submittedName>
</protein>
<name>A0A5B8UUG6_9SPHI</name>